<evidence type="ECO:0000256" key="3">
    <source>
        <dbReference type="ARBA" id="ARBA00023163"/>
    </source>
</evidence>
<evidence type="ECO:0000313" key="6">
    <source>
        <dbReference type="Proteomes" id="UP001652660"/>
    </source>
</evidence>
<dbReference type="GeneID" id="113688987"/>
<accession>A0A6P6SAU8</accession>
<feature type="region of interest" description="Disordered" evidence="5">
    <location>
        <begin position="1"/>
        <end position="86"/>
    </location>
</feature>
<feature type="compositionally biased region" description="Polar residues" evidence="5">
    <location>
        <begin position="26"/>
        <end position="38"/>
    </location>
</feature>
<dbReference type="RefSeq" id="XP_027062617.2">
    <property type="nucleotide sequence ID" value="XM_027206816.2"/>
</dbReference>
<evidence type="ECO:0000313" key="7">
    <source>
        <dbReference type="RefSeq" id="XP_027062617.2"/>
    </source>
</evidence>
<dbReference type="PANTHER" id="PTHR33124">
    <property type="entry name" value="TRANSCRIPTION FACTOR IBH1-LIKE 1"/>
    <property type="match status" value="1"/>
</dbReference>
<dbReference type="GO" id="GO:0006355">
    <property type="term" value="P:regulation of DNA-templated transcription"/>
    <property type="evidence" value="ECO:0007669"/>
    <property type="project" value="InterPro"/>
</dbReference>
<feature type="compositionally biased region" description="Acidic residues" evidence="5">
    <location>
        <begin position="74"/>
        <end position="86"/>
    </location>
</feature>
<feature type="compositionally biased region" description="Polar residues" evidence="5">
    <location>
        <begin position="1"/>
        <end position="17"/>
    </location>
</feature>
<reference evidence="6" key="1">
    <citation type="journal article" date="2025" name="Foods">
        <title>Unveiling the Microbial Signatures of Arabica Coffee Cherries: Insights into Ripeness Specific Diversity, Functional Traits, and Implications for Quality and Safety.</title>
        <authorList>
            <consortium name="RefSeq"/>
            <person name="Tenea G.N."/>
            <person name="Cifuentes V."/>
            <person name="Reyes P."/>
            <person name="Cevallos-Vallejos M."/>
        </authorList>
    </citation>
    <scope>NUCLEOTIDE SEQUENCE [LARGE SCALE GENOMIC DNA]</scope>
</reference>
<keyword evidence="3" id="KW-0804">Transcription</keyword>
<gene>
    <name evidence="7" type="primary">LOC113688987</name>
</gene>
<dbReference type="InterPro" id="IPR044660">
    <property type="entry name" value="IBH1-like"/>
</dbReference>
<evidence type="ECO:0000256" key="2">
    <source>
        <dbReference type="ARBA" id="ARBA00023015"/>
    </source>
</evidence>
<protein>
    <submittedName>
        <fullName evidence="7">Transcription factor PAR1</fullName>
    </submittedName>
</protein>
<dbReference type="CDD" id="cd11444">
    <property type="entry name" value="bHLH_AtIBH1_like"/>
    <property type="match status" value="1"/>
</dbReference>
<keyword evidence="2" id="KW-0805">Transcription regulation</keyword>
<dbReference type="PANTHER" id="PTHR33124:SF43">
    <property type="entry name" value="TRANSCRIPTION FACTOR PAR2"/>
    <property type="match status" value="1"/>
</dbReference>
<dbReference type="Proteomes" id="UP001652660">
    <property type="component" value="Chromosome 5e"/>
</dbReference>
<keyword evidence="4" id="KW-0539">Nucleus</keyword>
<keyword evidence="6" id="KW-1185">Reference proteome</keyword>
<name>A0A6P6SAU8_COFAR</name>
<comment type="subcellular location">
    <subcellularLocation>
        <location evidence="1">Nucleus</location>
    </subcellularLocation>
</comment>
<reference evidence="7" key="2">
    <citation type="submission" date="2025-08" db="UniProtKB">
        <authorList>
            <consortium name="RefSeq"/>
        </authorList>
    </citation>
    <scope>IDENTIFICATION</scope>
    <source>
        <tissue evidence="7">Leaves</tissue>
    </source>
</reference>
<feature type="compositionally biased region" description="Basic residues" evidence="5">
    <location>
        <begin position="55"/>
        <end position="66"/>
    </location>
</feature>
<evidence type="ECO:0000256" key="1">
    <source>
        <dbReference type="ARBA" id="ARBA00004123"/>
    </source>
</evidence>
<organism evidence="6 7">
    <name type="scientific">Coffea arabica</name>
    <name type="common">Arabian coffee</name>
    <dbReference type="NCBI Taxonomy" id="13443"/>
    <lineage>
        <taxon>Eukaryota</taxon>
        <taxon>Viridiplantae</taxon>
        <taxon>Streptophyta</taxon>
        <taxon>Embryophyta</taxon>
        <taxon>Tracheophyta</taxon>
        <taxon>Spermatophyta</taxon>
        <taxon>Magnoliopsida</taxon>
        <taxon>eudicotyledons</taxon>
        <taxon>Gunneridae</taxon>
        <taxon>Pentapetalae</taxon>
        <taxon>asterids</taxon>
        <taxon>lamiids</taxon>
        <taxon>Gentianales</taxon>
        <taxon>Rubiaceae</taxon>
        <taxon>Ixoroideae</taxon>
        <taxon>Gardenieae complex</taxon>
        <taxon>Bertiereae - Coffeeae clade</taxon>
        <taxon>Coffeeae</taxon>
        <taxon>Coffea</taxon>
    </lineage>
</organism>
<dbReference type="OrthoDB" id="1363133at2759"/>
<dbReference type="GO" id="GO:0005634">
    <property type="term" value="C:nucleus"/>
    <property type="evidence" value="ECO:0007669"/>
    <property type="project" value="UniProtKB-SubCell"/>
</dbReference>
<evidence type="ECO:0000256" key="4">
    <source>
        <dbReference type="ARBA" id="ARBA00023242"/>
    </source>
</evidence>
<evidence type="ECO:0000256" key="5">
    <source>
        <dbReference type="SAM" id="MobiDB-lite"/>
    </source>
</evidence>
<proteinExistence type="predicted"/>
<dbReference type="AlphaFoldDB" id="A0A6P6SAU8"/>
<sequence length="147" mass="16377">MESSGSSPEEPRNSATLSRKERMTTRKNSSTNMDNAGQESLAVIPHAKLQEKNSRRSRRSSKRSFNAKKLASSIEEDTSSEEDEKAEVEKKIVALQKIVPGGESLGVDKLFEETAGYIMELQYQVKALKFLASFVESSDKEKRKFGG</sequence>
<dbReference type="InterPro" id="IPR044549">
    <property type="entry name" value="bHLH_AtIBH1-like"/>
</dbReference>